<evidence type="ECO:0000256" key="2">
    <source>
        <dbReference type="SAM" id="Phobius"/>
    </source>
</evidence>
<evidence type="ECO:0000313" key="5">
    <source>
        <dbReference type="Proteomes" id="UP000243053"/>
    </source>
</evidence>
<reference evidence="5" key="1">
    <citation type="journal article" date="2017" name="Proc. Natl. Acad. Sci. U.S.A.">
        <title>Simulation of Deepwater Horizon oil plume reveals substrate specialization within a complex community of hydrocarbon degraders.</title>
        <authorList>
            <person name="Hu P."/>
            <person name="Dubinsky E.A."/>
            <person name="Probst A.J."/>
            <person name="Wang J."/>
            <person name="Sieber C.M.K."/>
            <person name="Tom L.M."/>
            <person name="Gardinali P."/>
            <person name="Banfield J.F."/>
            <person name="Atlas R.M."/>
            <person name="Andersen G.L."/>
        </authorList>
    </citation>
    <scope>NUCLEOTIDE SEQUENCE [LARGE SCALE GENOMIC DNA]</scope>
</reference>
<comment type="caution">
    <text evidence="4">The sequence shown here is derived from an EMBL/GenBank/DDBJ whole genome shotgun (WGS) entry which is preliminary data.</text>
</comment>
<protein>
    <recommendedName>
        <fullName evidence="3">Potassium channel domain-containing protein</fullName>
    </recommendedName>
</protein>
<feature type="domain" description="Potassium channel" evidence="3">
    <location>
        <begin position="135"/>
        <end position="207"/>
    </location>
</feature>
<dbReference type="InterPro" id="IPR013099">
    <property type="entry name" value="K_chnl_dom"/>
</dbReference>
<feature type="transmembrane region" description="Helical" evidence="2">
    <location>
        <begin position="155"/>
        <end position="175"/>
    </location>
</feature>
<feature type="transmembrane region" description="Helical" evidence="2">
    <location>
        <begin position="85"/>
        <end position="103"/>
    </location>
</feature>
<name>A0A1Y5ECM7_COLPS</name>
<keyword evidence="2" id="KW-0812">Transmembrane</keyword>
<dbReference type="AlphaFoldDB" id="A0A1Y5ECM7"/>
<feature type="region of interest" description="Disordered" evidence="1">
    <location>
        <begin position="218"/>
        <end position="259"/>
    </location>
</feature>
<keyword evidence="2" id="KW-0472">Membrane</keyword>
<proteinExistence type="predicted"/>
<feature type="transmembrane region" description="Helical" evidence="2">
    <location>
        <begin position="62"/>
        <end position="79"/>
    </location>
</feature>
<evidence type="ECO:0000313" key="4">
    <source>
        <dbReference type="EMBL" id="OUR78904.1"/>
    </source>
</evidence>
<dbReference type="Proteomes" id="UP000243053">
    <property type="component" value="Unassembled WGS sequence"/>
</dbReference>
<dbReference type="Pfam" id="PF07885">
    <property type="entry name" value="Ion_trans_2"/>
    <property type="match status" value="1"/>
</dbReference>
<gene>
    <name evidence="4" type="ORF">A9Q75_12885</name>
</gene>
<dbReference type="SUPFAM" id="SSF81324">
    <property type="entry name" value="Voltage-gated potassium channels"/>
    <property type="match status" value="1"/>
</dbReference>
<sequence>MTRQDNFIYLTFALILLLLGTSLAQQFFEGSVQRLVQSATIVTLLVAVWGVDSKDFVLRKTFIFPIAILFFSFFGAWLDDAGFDQVYLLLLLSFFISSALRTAKQVLFTGDIDGNKILGAICLYLLMGLIWAVLYTLVQLTFPGSFTNISSNNEWFSLFPDFIYFSFVTITTLGFGDISPVLPISRFLVYFEAIVGQFYLAILVASLVGSHMSNFGANNNSPQQKSPQHKSPKNSSAKTSSSNKNLFNNAPSDKSTKQT</sequence>
<feature type="transmembrane region" description="Helical" evidence="2">
    <location>
        <begin position="115"/>
        <end position="135"/>
    </location>
</feature>
<accession>A0A1Y5ECM7</accession>
<evidence type="ECO:0000256" key="1">
    <source>
        <dbReference type="SAM" id="MobiDB-lite"/>
    </source>
</evidence>
<dbReference type="EMBL" id="MAAF01000076">
    <property type="protein sequence ID" value="OUR78904.1"/>
    <property type="molecule type" value="Genomic_DNA"/>
</dbReference>
<feature type="transmembrane region" description="Helical" evidence="2">
    <location>
        <begin position="187"/>
        <end position="208"/>
    </location>
</feature>
<keyword evidence="2" id="KW-1133">Transmembrane helix</keyword>
<organism evidence="4 5">
    <name type="scientific">Colwellia psychrerythraea</name>
    <name type="common">Vibrio psychroerythus</name>
    <dbReference type="NCBI Taxonomy" id="28229"/>
    <lineage>
        <taxon>Bacteria</taxon>
        <taxon>Pseudomonadati</taxon>
        <taxon>Pseudomonadota</taxon>
        <taxon>Gammaproteobacteria</taxon>
        <taxon>Alteromonadales</taxon>
        <taxon>Colwelliaceae</taxon>
        <taxon>Colwellia</taxon>
    </lineage>
</organism>
<dbReference type="Gene3D" id="1.10.287.70">
    <property type="match status" value="1"/>
</dbReference>
<evidence type="ECO:0000259" key="3">
    <source>
        <dbReference type="Pfam" id="PF07885"/>
    </source>
</evidence>
<feature type="compositionally biased region" description="Low complexity" evidence="1">
    <location>
        <begin position="233"/>
        <end position="245"/>
    </location>
</feature>
<feature type="transmembrane region" description="Helical" evidence="2">
    <location>
        <begin position="34"/>
        <end position="50"/>
    </location>
</feature>